<accession>A0A5N6IBP8</accession>
<organism evidence="1 2">
    <name type="scientific">Aspergillus pseudonomiae</name>
    <dbReference type="NCBI Taxonomy" id="1506151"/>
    <lineage>
        <taxon>Eukaryota</taxon>
        <taxon>Fungi</taxon>
        <taxon>Dikarya</taxon>
        <taxon>Ascomycota</taxon>
        <taxon>Pezizomycotina</taxon>
        <taxon>Eurotiomycetes</taxon>
        <taxon>Eurotiomycetidae</taxon>
        <taxon>Eurotiales</taxon>
        <taxon>Aspergillaceae</taxon>
        <taxon>Aspergillus</taxon>
        <taxon>Aspergillus subgen. Circumdati</taxon>
    </lineage>
</organism>
<name>A0A5N7DFC7_9EURO</name>
<dbReference type="RefSeq" id="XP_031942451.1">
    <property type="nucleotide sequence ID" value="XM_032086961.1"/>
</dbReference>
<gene>
    <name evidence="1" type="ORF">BDV37DRAFT_282086</name>
</gene>
<dbReference type="Proteomes" id="UP000325579">
    <property type="component" value="Unassembled WGS sequence"/>
</dbReference>
<accession>A0A5N7DFC7</accession>
<dbReference type="OrthoDB" id="417697at2759"/>
<dbReference type="EMBL" id="ML736762">
    <property type="protein sequence ID" value="KAE8405132.1"/>
    <property type="molecule type" value="Genomic_DNA"/>
</dbReference>
<keyword evidence="2" id="KW-1185">Reference proteome</keyword>
<dbReference type="AlphaFoldDB" id="A0A5N7DFC7"/>
<sequence length="80" mass="9318">MNKINLHRYVWLELYGYLLHLLIPLQGLDLKIADVESGTGIVLTDFSRRLLPSVQLDSFDISSKDDHPQEWFIPNMNLIH</sequence>
<protein>
    <submittedName>
        <fullName evidence="1">Uncharacterized protein</fullName>
    </submittedName>
</protein>
<reference evidence="1 2" key="1">
    <citation type="submission" date="2019-04" db="EMBL/GenBank/DDBJ databases">
        <authorList>
            <consortium name="DOE Joint Genome Institute"/>
            <person name="Mondo S."/>
            <person name="Kjaerbolling I."/>
            <person name="Vesth T."/>
            <person name="Frisvad J.C."/>
            <person name="Nybo J.L."/>
            <person name="Theobald S."/>
            <person name="Kildgaard S."/>
            <person name="Isbrandt T."/>
            <person name="Kuo A."/>
            <person name="Sato A."/>
            <person name="Lyhne E.K."/>
            <person name="Kogle M.E."/>
            <person name="Wiebenga A."/>
            <person name="Kun R.S."/>
            <person name="Lubbers R.J."/>
            <person name="Makela M.R."/>
            <person name="Barry K."/>
            <person name="Chovatia M."/>
            <person name="Clum A."/>
            <person name="Daum C."/>
            <person name="Haridas S."/>
            <person name="He G."/>
            <person name="LaButti K."/>
            <person name="Lipzen A."/>
            <person name="Riley R."/>
            <person name="Salamov A."/>
            <person name="Simmons B.A."/>
            <person name="Magnuson J.K."/>
            <person name="Henrissat B."/>
            <person name="Mortensen U.H."/>
            <person name="Larsen T.O."/>
            <person name="Devries R.P."/>
            <person name="Grigoriev I.V."/>
            <person name="Machida M."/>
            <person name="Baker S.E."/>
            <person name="Andersen M.R."/>
            <person name="Cantor M.N."/>
            <person name="Hua S.X."/>
        </authorList>
    </citation>
    <scope>NUCLEOTIDE SEQUENCE [LARGE SCALE GENOMIC DNA]</scope>
    <source>
        <strain evidence="1 2">CBS 119388</strain>
    </source>
</reference>
<dbReference type="GeneID" id="43671652"/>
<evidence type="ECO:0000313" key="2">
    <source>
        <dbReference type="Proteomes" id="UP000325579"/>
    </source>
</evidence>
<proteinExistence type="predicted"/>
<evidence type="ECO:0000313" key="1">
    <source>
        <dbReference type="EMBL" id="KAE8405132.1"/>
    </source>
</evidence>